<sequence>MDARRAAWWRAEEGQVSAFVVVLVLGLLALAGLGLDGGLALAAKVRATGQAESAARAGAQAIDLAAYRATGALRLVSADADELARWYLAGVGASGEVTATVDTVTVTVTTSQRTQLLSLIGIPAIGVHGSGAAHPQRGITTLEP</sequence>
<protein>
    <recommendedName>
        <fullName evidence="1">Putative Flp pilus-assembly TadG-like N-terminal domain-containing protein</fullName>
    </recommendedName>
</protein>
<dbReference type="EMBL" id="CABVGP010000002">
    <property type="protein sequence ID" value="VVJ21527.1"/>
    <property type="molecule type" value="Genomic_DNA"/>
</dbReference>
<dbReference type="RefSeq" id="WP_155546467.1">
    <property type="nucleotide sequence ID" value="NZ_CABVGP010000002.1"/>
</dbReference>
<evidence type="ECO:0000259" key="1">
    <source>
        <dbReference type="Pfam" id="PF13400"/>
    </source>
</evidence>
<dbReference type="AlphaFoldDB" id="A0A6I8M0J2"/>
<dbReference type="Proteomes" id="UP000399805">
    <property type="component" value="Unassembled WGS sequence"/>
</dbReference>
<organism evidence="2 3">
    <name type="scientific">Amycolatopsis camponoti</name>
    <dbReference type="NCBI Taxonomy" id="2606593"/>
    <lineage>
        <taxon>Bacteria</taxon>
        <taxon>Bacillati</taxon>
        <taxon>Actinomycetota</taxon>
        <taxon>Actinomycetes</taxon>
        <taxon>Pseudonocardiales</taxon>
        <taxon>Pseudonocardiaceae</taxon>
        <taxon>Amycolatopsis</taxon>
    </lineage>
</organism>
<accession>A0A6I8M0J2</accession>
<reference evidence="2 3" key="1">
    <citation type="submission" date="2019-09" db="EMBL/GenBank/DDBJ databases">
        <authorList>
            <person name="Leyn A S."/>
        </authorList>
    </citation>
    <scope>NUCLEOTIDE SEQUENCE [LARGE SCALE GENOMIC DNA]</scope>
    <source>
        <strain evidence="2">AA231_1</strain>
    </source>
</reference>
<feature type="domain" description="Putative Flp pilus-assembly TadG-like N-terminal" evidence="1">
    <location>
        <begin position="14"/>
        <end position="61"/>
    </location>
</feature>
<gene>
    <name evidence="2" type="ORF">AA23TX_06548</name>
</gene>
<dbReference type="Pfam" id="PF13400">
    <property type="entry name" value="Tad"/>
    <property type="match status" value="1"/>
</dbReference>
<name>A0A6I8M0J2_9PSEU</name>
<proteinExistence type="predicted"/>
<keyword evidence="3" id="KW-1185">Reference proteome</keyword>
<evidence type="ECO:0000313" key="3">
    <source>
        <dbReference type="Proteomes" id="UP000399805"/>
    </source>
</evidence>
<dbReference type="InterPro" id="IPR028087">
    <property type="entry name" value="Tad_N"/>
</dbReference>
<evidence type="ECO:0000313" key="2">
    <source>
        <dbReference type="EMBL" id="VVJ21527.1"/>
    </source>
</evidence>